<keyword evidence="8 12" id="KW-0406">Ion transport</keyword>
<evidence type="ECO:0000256" key="11">
    <source>
        <dbReference type="ARBA" id="ARBA00023303"/>
    </source>
</evidence>
<comment type="caution">
    <text evidence="14">The sequence shown here is derived from an EMBL/GenBank/DDBJ whole genome shotgun (WGS) entry which is preliminary data.</text>
</comment>
<name>A0AAU9UPT1_EUPED</name>
<keyword evidence="5 12" id="KW-0812">Transmembrane</keyword>
<dbReference type="EMBL" id="CAKOGL010000022">
    <property type="protein sequence ID" value="CAH2099639.1"/>
    <property type="molecule type" value="Genomic_DNA"/>
</dbReference>
<evidence type="ECO:0000256" key="8">
    <source>
        <dbReference type="ARBA" id="ARBA00023065"/>
    </source>
</evidence>
<comment type="similarity">
    <text evidence="2 12">Belongs to the amiloride-sensitive sodium channel (TC 1.A.6) family.</text>
</comment>
<dbReference type="PANTHER" id="PTHR11690">
    <property type="entry name" value="AMILORIDE-SENSITIVE SODIUM CHANNEL-RELATED"/>
    <property type="match status" value="1"/>
</dbReference>
<keyword evidence="11 12" id="KW-0407">Ion channel</keyword>
<evidence type="ECO:0000256" key="3">
    <source>
        <dbReference type="ARBA" id="ARBA00022448"/>
    </source>
</evidence>
<evidence type="ECO:0008006" key="16">
    <source>
        <dbReference type="Google" id="ProtNLM"/>
    </source>
</evidence>
<evidence type="ECO:0000256" key="12">
    <source>
        <dbReference type="RuleBase" id="RU000679"/>
    </source>
</evidence>
<evidence type="ECO:0000256" key="2">
    <source>
        <dbReference type="ARBA" id="ARBA00007193"/>
    </source>
</evidence>
<dbReference type="Gene3D" id="2.60.470.10">
    <property type="entry name" value="Acid-sensing ion channels like domains"/>
    <property type="match status" value="1"/>
</dbReference>
<keyword evidence="4 12" id="KW-0894">Sodium channel</keyword>
<evidence type="ECO:0000256" key="1">
    <source>
        <dbReference type="ARBA" id="ARBA00004141"/>
    </source>
</evidence>
<accession>A0AAU9UPT1</accession>
<keyword evidence="3 12" id="KW-0813">Transport</keyword>
<keyword evidence="15" id="KW-1185">Reference proteome</keyword>
<evidence type="ECO:0000256" key="9">
    <source>
        <dbReference type="ARBA" id="ARBA00023136"/>
    </source>
</evidence>
<evidence type="ECO:0000256" key="13">
    <source>
        <dbReference type="SAM" id="Phobius"/>
    </source>
</evidence>
<keyword evidence="7" id="KW-0915">Sodium</keyword>
<dbReference type="GO" id="GO:0015280">
    <property type="term" value="F:ligand-gated sodium channel activity"/>
    <property type="evidence" value="ECO:0007669"/>
    <property type="project" value="TreeGrafter"/>
</dbReference>
<evidence type="ECO:0000256" key="10">
    <source>
        <dbReference type="ARBA" id="ARBA00023201"/>
    </source>
</evidence>
<feature type="transmembrane region" description="Helical" evidence="13">
    <location>
        <begin position="414"/>
        <end position="441"/>
    </location>
</feature>
<evidence type="ECO:0000256" key="5">
    <source>
        <dbReference type="ARBA" id="ARBA00022692"/>
    </source>
</evidence>
<reference evidence="14" key="1">
    <citation type="submission" date="2022-03" db="EMBL/GenBank/DDBJ databases">
        <authorList>
            <person name="Tunstrom K."/>
        </authorList>
    </citation>
    <scope>NUCLEOTIDE SEQUENCE</scope>
</reference>
<evidence type="ECO:0000313" key="14">
    <source>
        <dbReference type="EMBL" id="CAH2099639.1"/>
    </source>
</evidence>
<protein>
    <recommendedName>
        <fullName evidence="16">Sodium channel protein Nach</fullName>
    </recommendedName>
</protein>
<evidence type="ECO:0000256" key="7">
    <source>
        <dbReference type="ARBA" id="ARBA00023053"/>
    </source>
</evidence>
<organism evidence="14 15">
    <name type="scientific">Euphydryas editha</name>
    <name type="common">Edith's checkerspot</name>
    <dbReference type="NCBI Taxonomy" id="104508"/>
    <lineage>
        <taxon>Eukaryota</taxon>
        <taxon>Metazoa</taxon>
        <taxon>Ecdysozoa</taxon>
        <taxon>Arthropoda</taxon>
        <taxon>Hexapoda</taxon>
        <taxon>Insecta</taxon>
        <taxon>Pterygota</taxon>
        <taxon>Neoptera</taxon>
        <taxon>Endopterygota</taxon>
        <taxon>Lepidoptera</taxon>
        <taxon>Glossata</taxon>
        <taxon>Ditrysia</taxon>
        <taxon>Papilionoidea</taxon>
        <taxon>Nymphalidae</taxon>
        <taxon>Nymphalinae</taxon>
        <taxon>Euphydryas</taxon>
    </lineage>
</organism>
<evidence type="ECO:0000313" key="15">
    <source>
        <dbReference type="Proteomes" id="UP001153954"/>
    </source>
</evidence>
<keyword evidence="6 13" id="KW-1133">Transmembrane helix</keyword>
<dbReference type="AlphaFoldDB" id="A0AAU9UPT1"/>
<evidence type="ECO:0000256" key="6">
    <source>
        <dbReference type="ARBA" id="ARBA00022989"/>
    </source>
</evidence>
<dbReference type="Pfam" id="PF00858">
    <property type="entry name" value="ASC"/>
    <property type="match status" value="1"/>
</dbReference>
<dbReference type="PANTHER" id="PTHR11690:SF175">
    <property type="entry name" value="PICKPOCKET 13-RELATED"/>
    <property type="match status" value="1"/>
</dbReference>
<proteinExistence type="inferred from homology"/>
<feature type="transmembrane region" description="Helical" evidence="13">
    <location>
        <begin position="44"/>
        <end position="65"/>
    </location>
</feature>
<keyword evidence="9 13" id="KW-0472">Membrane</keyword>
<gene>
    <name evidence="14" type="ORF">EEDITHA_LOCUS14590</name>
</gene>
<comment type="subcellular location">
    <subcellularLocation>
        <location evidence="1">Membrane</location>
        <topology evidence="1">Multi-pass membrane protein</topology>
    </subcellularLocation>
</comment>
<dbReference type="PRINTS" id="PR01078">
    <property type="entry name" value="AMINACHANNEL"/>
</dbReference>
<evidence type="ECO:0000256" key="4">
    <source>
        <dbReference type="ARBA" id="ARBA00022461"/>
    </source>
</evidence>
<sequence length="444" mass="50675">MKSFKVLRNICGSLSKRFIFFGRNSGIHGLKYVFEEKATRLSRLVWLLILLIFTGCLYLLLMPLVQRGNAIGFTPDTRYLHWTTTFPGVTVCESYIPKTALKKLSENYAVLLESLNYDYKRYISDLIFGRGVCIGSLCLPCGTRIPCDISWRNMIENIHKHCDELIVDCRFNGKKISCCESFRIVDSEYGPCYSFNSLQSNYFDDAKFIVNRSTGPGVLTFNLLADAQITIHSTEELSTDILDKKFKFEIITSVENHIDLLFSIIEVDDESLLQNEDISVRRCRYNHEIPKEPLHNYQVYSYGACHLAKSTAKAFQQCGCVQPVRDLSYKNIYCNYTGLNCLVTYKALKTKLDNRDEADADDCLPSCNESELNIIHVSKRWVKDQKSGAFVNIQMISLPTMRLRKNLLRTNLDLVVSVGGMVGLFFSASILSFAEIFCLIFRSP</sequence>
<keyword evidence="10 12" id="KW-0739">Sodium transport</keyword>
<dbReference type="Proteomes" id="UP001153954">
    <property type="component" value="Unassembled WGS sequence"/>
</dbReference>
<dbReference type="GO" id="GO:0005886">
    <property type="term" value="C:plasma membrane"/>
    <property type="evidence" value="ECO:0007669"/>
    <property type="project" value="TreeGrafter"/>
</dbReference>
<dbReference type="InterPro" id="IPR001873">
    <property type="entry name" value="ENaC"/>
</dbReference>